<dbReference type="GeneID" id="41987565"/>
<proteinExistence type="inferred from homology"/>
<comment type="similarity">
    <text evidence="2">Belongs to the SKP1 family.</text>
</comment>
<dbReference type="GO" id="GO:0005634">
    <property type="term" value="C:nucleus"/>
    <property type="evidence" value="ECO:0007669"/>
    <property type="project" value="UniProtKB-SubCell"/>
</dbReference>
<evidence type="ECO:0000256" key="3">
    <source>
        <dbReference type="ARBA" id="ARBA00021347"/>
    </source>
</evidence>
<evidence type="ECO:0000256" key="2">
    <source>
        <dbReference type="ARBA" id="ARBA00009993"/>
    </source>
</evidence>
<dbReference type="AlphaFoldDB" id="A0A8H8QWH1"/>
<evidence type="ECO:0000313" key="6">
    <source>
        <dbReference type="Proteomes" id="UP000431533"/>
    </source>
</evidence>
<evidence type="ECO:0000256" key="4">
    <source>
        <dbReference type="ARBA" id="ARBA00023242"/>
    </source>
</evidence>
<protein>
    <recommendedName>
        <fullName evidence="3">Elongin-C</fullName>
    </recommendedName>
</protein>
<gene>
    <name evidence="5" type="primary">elc1</name>
    <name evidence="5" type="ORF">LHYA1_G007367</name>
</gene>
<comment type="subcellular location">
    <subcellularLocation>
        <location evidence="1">Nucleus</location>
    </subcellularLocation>
</comment>
<dbReference type="OrthoDB" id="249087at2759"/>
<dbReference type="RefSeq" id="XP_031002179.1">
    <property type="nucleotide sequence ID" value="XM_031152296.1"/>
</dbReference>
<keyword evidence="4" id="KW-0539">Nucleus</keyword>
<sequence>MASSSQNQAPSKYVTLISSDGFEFVVLREAACISGAIKRMLDPNSGFLESTTGRCQLAEIKYVRFHLTSNIRKCEHRRQYMQNGQARVEAVTVDDYINKNLRTEPLSPQSKVVTLDDAYTLDLRPDILPKLNQGSHYIAEYFYYNYRNRNREDVPDMEIPPELCLELLMAADFLDSELRLPLNVKRYDVNCMAFGRYTKRYGYDTEFGHNYSIMKDESQYLIPRSRK</sequence>
<name>A0A8H8QWH1_9HELO</name>
<dbReference type="PANTHER" id="PTHR20648">
    <property type="entry name" value="ELONGIN-C"/>
    <property type="match status" value="1"/>
</dbReference>
<evidence type="ECO:0000313" key="5">
    <source>
        <dbReference type="EMBL" id="TVY23391.1"/>
    </source>
</evidence>
<keyword evidence="6" id="KW-1185">Reference proteome</keyword>
<dbReference type="EMBL" id="QGMH01000183">
    <property type="protein sequence ID" value="TVY23391.1"/>
    <property type="molecule type" value="Genomic_DNA"/>
</dbReference>
<reference evidence="5 6" key="1">
    <citation type="submission" date="2018-05" db="EMBL/GenBank/DDBJ databases">
        <title>Genome sequencing and assembly of the regulated plant pathogen Lachnellula willkommii and related sister species for the development of diagnostic species identification markers.</title>
        <authorList>
            <person name="Giroux E."/>
            <person name="Bilodeau G."/>
        </authorList>
    </citation>
    <scope>NUCLEOTIDE SEQUENCE [LARGE SCALE GENOMIC DNA]</scope>
    <source>
        <strain evidence="5 6">CBS 185.66</strain>
    </source>
</reference>
<accession>A0A8H8QWH1</accession>
<evidence type="ECO:0000256" key="1">
    <source>
        <dbReference type="ARBA" id="ARBA00004123"/>
    </source>
</evidence>
<dbReference type="FunFam" id="3.30.710.10:FF:000035">
    <property type="entry name" value="Elongin C transcription elongation factor"/>
    <property type="match status" value="1"/>
</dbReference>
<comment type="caution">
    <text evidence="5">The sequence shown here is derived from an EMBL/GenBank/DDBJ whole genome shotgun (WGS) entry which is preliminary data.</text>
</comment>
<dbReference type="InterPro" id="IPR011333">
    <property type="entry name" value="SKP1/BTB/POZ_sf"/>
</dbReference>
<dbReference type="Gene3D" id="3.30.710.10">
    <property type="entry name" value="Potassium Channel Kv1.1, Chain A"/>
    <property type="match status" value="2"/>
</dbReference>
<dbReference type="InterPro" id="IPR039948">
    <property type="entry name" value="ELC1"/>
</dbReference>
<dbReference type="SUPFAM" id="SSF54695">
    <property type="entry name" value="POZ domain"/>
    <property type="match status" value="2"/>
</dbReference>
<dbReference type="Proteomes" id="UP000431533">
    <property type="component" value="Unassembled WGS sequence"/>
</dbReference>
<organism evidence="5 6">
    <name type="scientific">Lachnellula hyalina</name>
    <dbReference type="NCBI Taxonomy" id="1316788"/>
    <lineage>
        <taxon>Eukaryota</taxon>
        <taxon>Fungi</taxon>
        <taxon>Dikarya</taxon>
        <taxon>Ascomycota</taxon>
        <taxon>Pezizomycotina</taxon>
        <taxon>Leotiomycetes</taxon>
        <taxon>Helotiales</taxon>
        <taxon>Lachnaceae</taxon>
        <taxon>Lachnellula</taxon>
    </lineage>
</organism>